<accession>A0ABY4WEK8</accession>
<reference evidence="1" key="1">
    <citation type="submission" date="2022-06" db="EMBL/GenBank/DDBJ databases">
        <title>Genome sequencing of Brevibacillus sp. BB3-R1.</title>
        <authorList>
            <person name="Heo J."/>
            <person name="Lee D."/>
            <person name="Won M."/>
            <person name="Han B.-H."/>
            <person name="Hong S.-B."/>
            <person name="Kwon S.-W."/>
        </authorList>
    </citation>
    <scope>NUCLEOTIDE SEQUENCE</scope>
    <source>
        <strain evidence="1">BB3-R1</strain>
    </source>
</reference>
<name>A0ABY4WEK8_9BACL</name>
<keyword evidence="2" id="KW-1185">Reference proteome</keyword>
<dbReference type="RefSeq" id="WP_251871509.1">
    <property type="nucleotide sequence ID" value="NZ_CP098755.1"/>
</dbReference>
<protein>
    <recommendedName>
        <fullName evidence="3">DUF4868 domain-containing protein</fullName>
    </recommendedName>
</protein>
<evidence type="ECO:0008006" key="3">
    <source>
        <dbReference type="Google" id="ProtNLM"/>
    </source>
</evidence>
<dbReference type="Proteomes" id="UP001056500">
    <property type="component" value="Chromosome"/>
</dbReference>
<gene>
    <name evidence="1" type="ORF">NDK47_19915</name>
</gene>
<proteinExistence type="predicted"/>
<evidence type="ECO:0000313" key="1">
    <source>
        <dbReference type="EMBL" id="USG64397.1"/>
    </source>
</evidence>
<organism evidence="1 2">
    <name type="scientific">Brevibacillus ruminantium</name>
    <dbReference type="NCBI Taxonomy" id="2950604"/>
    <lineage>
        <taxon>Bacteria</taxon>
        <taxon>Bacillati</taxon>
        <taxon>Bacillota</taxon>
        <taxon>Bacilli</taxon>
        <taxon>Bacillales</taxon>
        <taxon>Paenibacillaceae</taxon>
        <taxon>Brevibacillus</taxon>
    </lineage>
</organism>
<sequence length="310" mass="36453">MARVRRKTFAVLAMRIRTPKLNLLSNELIINRFDIDDVVAFFNHIVMLQSRSQDLGDRFIFLEQFNDDYDNDYYCGWFISARYGETPDWIDARTMERRANNKRITEGEENRTYFVLDKTTGLFLLQSDNKRIATGATVDNYFRSKIEGFQNYINSYNRRNARRMMIANETFIQLDYSIDTTFMDEVRRLARIKKTTIQCTVANARQNNIVTAINNQLNGVDLYHEVEFSIVNKERRMGVRGIEQFLEGLQDHELYRNVIVQGTTTMGRPKTISWENHTKKFEVKVAINTNGLVYQDDMITQLITLARQNQ</sequence>
<dbReference type="EMBL" id="CP098755">
    <property type="protein sequence ID" value="USG64397.1"/>
    <property type="molecule type" value="Genomic_DNA"/>
</dbReference>
<evidence type="ECO:0000313" key="2">
    <source>
        <dbReference type="Proteomes" id="UP001056500"/>
    </source>
</evidence>